<comment type="caution">
    <text evidence="2">The sequence shown here is derived from an EMBL/GenBank/DDBJ whole genome shotgun (WGS) entry which is preliminary data.</text>
</comment>
<dbReference type="Proteomes" id="UP001371456">
    <property type="component" value="Unassembled WGS sequence"/>
</dbReference>
<dbReference type="InterPro" id="IPR004158">
    <property type="entry name" value="DUF247_pln"/>
</dbReference>
<dbReference type="PANTHER" id="PTHR31549">
    <property type="entry name" value="PROTEIN, PUTATIVE (DUF247)-RELATED-RELATED"/>
    <property type="match status" value="1"/>
</dbReference>
<reference evidence="2 3" key="1">
    <citation type="submission" date="2024-02" db="EMBL/GenBank/DDBJ databases">
        <title>de novo genome assembly of Solanum bulbocastanum strain 11H21.</title>
        <authorList>
            <person name="Hosaka A.J."/>
        </authorList>
    </citation>
    <scope>NUCLEOTIDE SEQUENCE [LARGE SCALE GENOMIC DNA]</scope>
    <source>
        <tissue evidence="2">Young leaves</tissue>
    </source>
</reference>
<dbReference type="AlphaFoldDB" id="A0AAN8YJE3"/>
<organism evidence="2 3">
    <name type="scientific">Solanum bulbocastanum</name>
    <name type="common">Wild potato</name>
    <dbReference type="NCBI Taxonomy" id="147425"/>
    <lineage>
        <taxon>Eukaryota</taxon>
        <taxon>Viridiplantae</taxon>
        <taxon>Streptophyta</taxon>
        <taxon>Embryophyta</taxon>
        <taxon>Tracheophyta</taxon>
        <taxon>Spermatophyta</taxon>
        <taxon>Magnoliopsida</taxon>
        <taxon>eudicotyledons</taxon>
        <taxon>Gunneridae</taxon>
        <taxon>Pentapetalae</taxon>
        <taxon>asterids</taxon>
        <taxon>lamiids</taxon>
        <taxon>Solanales</taxon>
        <taxon>Solanaceae</taxon>
        <taxon>Solanoideae</taxon>
        <taxon>Solaneae</taxon>
        <taxon>Solanum</taxon>
    </lineage>
</organism>
<sequence length="476" mass="55333">MPILQADAINSRAAEVAEWLHSVIDIPSSPLGTTPHEELTHKIHFGIPHTFAESTSKEDYYKYYEPRVVSIGPFHNGKPHVAPMENFKRKAVRELEERVKYDVSIEQVYASVEQDLLRITKECYNVSRWHGISDRGWCLMMFLDGCFVIEFITNNITTSGRRNSLNTMKKHDSDLVRRDLLLLENQLPFQILDTLALAFRCEWFTLHFLTLRFLQMPLLMISSAPNTSTLTDYIEEASCRCPLQQGDAPDPVHLLQYYRDLWINVLFKDDVEKEEEEEEDHQLFSVTDLKKVGIRCSCAIRKDIHLKSSILSGRLFLPQLIIDEWTLPLFYNLVAYENLSLEYTSFGISSYLCFMSMLINGEEDVKELRARGVIHINIKFSDDQVVNFLRDITAHHEPNPQVFKHVKRQISTYFKSKNLLPLRVGYAEFKQRYFSGPWSFLVFLAVIFTLTEQSCFACAISFCLSRKYDEKFTADE</sequence>
<protein>
    <submittedName>
        <fullName evidence="2">Uncharacterized protein</fullName>
    </submittedName>
</protein>
<gene>
    <name evidence="2" type="ORF">RDI58_010344</name>
</gene>
<evidence type="ECO:0000313" key="3">
    <source>
        <dbReference type="Proteomes" id="UP001371456"/>
    </source>
</evidence>
<proteinExistence type="predicted"/>
<evidence type="ECO:0000256" key="1">
    <source>
        <dbReference type="SAM" id="Phobius"/>
    </source>
</evidence>
<dbReference type="Pfam" id="PF03140">
    <property type="entry name" value="DUF247"/>
    <property type="match status" value="1"/>
</dbReference>
<feature type="transmembrane region" description="Helical" evidence="1">
    <location>
        <begin position="438"/>
        <end position="464"/>
    </location>
</feature>
<dbReference type="PANTHER" id="PTHR31549:SF171">
    <property type="entry name" value="GI15025"/>
    <property type="match status" value="1"/>
</dbReference>
<evidence type="ECO:0000313" key="2">
    <source>
        <dbReference type="EMBL" id="KAK6791263.1"/>
    </source>
</evidence>
<keyword evidence="1" id="KW-1133">Transmembrane helix</keyword>
<keyword evidence="1" id="KW-0812">Transmembrane</keyword>
<dbReference type="EMBL" id="JBANQN010000004">
    <property type="protein sequence ID" value="KAK6791263.1"/>
    <property type="molecule type" value="Genomic_DNA"/>
</dbReference>
<name>A0AAN8YJE3_SOLBU</name>
<accession>A0AAN8YJE3</accession>
<keyword evidence="3" id="KW-1185">Reference proteome</keyword>
<keyword evidence="1" id="KW-0472">Membrane</keyword>